<organism evidence="1 2">
    <name type="scientific">Candidatus Methylocalor cossyra</name>
    <dbReference type="NCBI Taxonomy" id="3108543"/>
    <lineage>
        <taxon>Bacteria</taxon>
        <taxon>Pseudomonadati</taxon>
        <taxon>Pseudomonadota</taxon>
        <taxon>Gammaproteobacteria</taxon>
        <taxon>Methylococcales</taxon>
        <taxon>Methylococcaceae</taxon>
        <taxon>Candidatus Methylocalor</taxon>
    </lineage>
</organism>
<accession>A0ABP1C7S4</accession>
<reference evidence="1 2" key="1">
    <citation type="submission" date="2024-04" db="EMBL/GenBank/DDBJ databases">
        <authorList>
            <person name="Cremers G."/>
        </authorList>
    </citation>
    <scope>NUCLEOTIDE SEQUENCE [LARGE SCALE GENOMIC DNA]</scope>
    <source>
        <strain evidence="1">MeCH1-AG</strain>
    </source>
</reference>
<protein>
    <submittedName>
        <fullName evidence="1">Uncharacterized protein</fullName>
    </submittedName>
</protein>
<evidence type="ECO:0000313" key="2">
    <source>
        <dbReference type="Proteomes" id="UP001497493"/>
    </source>
</evidence>
<sequence length="496" mass="52938">MRESIRLLLVPPRDPLAWDAYGRVAELLACGAVEAWVLVRGTTGPAGPWPVVGSLEELGADQDALELCLCWDGTVLGELWNGTRLPVIYGVTVSTVAQGVLPVHGRIVGYLGDGPLARVTVLSCGIPLERLFTLAAWVAGAEDSASDSGRRDRVLLVSDEAALSEAVAAACGTLGKGLDRVPQAGPAELYARYRWVVACGTEALRAAAAGAAVVVADGRGCAGALTRDKLPRILEAQAGPACFELPVGPPAFLAALTDPRASAEAAELARDLRQGHSKTARARQLLLWLREMDWCARAEAGTALTPRWPQWVSLPAMAAATNTHRTAPTQGRTPPTVEALVEGYPPAPEAPPPRLPLNQYLAAGGEALAGFFGTGWSFAENWGRWTDGDAATVQFEPEAAEGELELLLHIHAFLPPGRAFQRVIVSVNGRRLLCWKLDRGAQGAPFRLPLRRDDAPLVRIEFQLPDADTPGSWSGKRDFRRLGLGLVGLKLQRAME</sequence>
<dbReference type="RefSeq" id="WP_348759792.1">
    <property type="nucleotide sequence ID" value="NZ_OZ026884.1"/>
</dbReference>
<name>A0ABP1C7S4_9GAMM</name>
<gene>
    <name evidence="1" type="ORF">MECH1_V1_1526</name>
</gene>
<dbReference type="Proteomes" id="UP001497493">
    <property type="component" value="Chromosome"/>
</dbReference>
<evidence type="ECO:0000313" key="1">
    <source>
        <dbReference type="EMBL" id="CAL1240302.1"/>
    </source>
</evidence>
<dbReference type="EMBL" id="OZ026884">
    <property type="protein sequence ID" value="CAL1240302.1"/>
    <property type="molecule type" value="Genomic_DNA"/>
</dbReference>
<proteinExistence type="predicted"/>
<keyword evidence="2" id="KW-1185">Reference proteome</keyword>